<protein>
    <submittedName>
        <fullName evidence="2">Uncharacterized protein</fullName>
    </submittedName>
</protein>
<dbReference type="EMBL" id="JBHLXP010000005">
    <property type="protein sequence ID" value="MFC0050309.1"/>
    <property type="molecule type" value="Genomic_DNA"/>
</dbReference>
<feature type="region of interest" description="Disordered" evidence="1">
    <location>
        <begin position="35"/>
        <end position="56"/>
    </location>
</feature>
<evidence type="ECO:0000313" key="3">
    <source>
        <dbReference type="Proteomes" id="UP001589813"/>
    </source>
</evidence>
<evidence type="ECO:0000256" key="1">
    <source>
        <dbReference type="SAM" id="MobiDB-lite"/>
    </source>
</evidence>
<reference evidence="2 3" key="1">
    <citation type="submission" date="2024-09" db="EMBL/GenBank/DDBJ databases">
        <authorList>
            <person name="Sun Q."/>
            <person name="Mori K."/>
        </authorList>
    </citation>
    <scope>NUCLEOTIDE SEQUENCE [LARGE SCALE GENOMIC DNA]</scope>
    <source>
        <strain evidence="2 3">KCTC 23315</strain>
    </source>
</reference>
<organism evidence="2 3">
    <name type="scientific">Rheinheimera tilapiae</name>
    <dbReference type="NCBI Taxonomy" id="875043"/>
    <lineage>
        <taxon>Bacteria</taxon>
        <taxon>Pseudomonadati</taxon>
        <taxon>Pseudomonadota</taxon>
        <taxon>Gammaproteobacteria</taxon>
        <taxon>Chromatiales</taxon>
        <taxon>Chromatiaceae</taxon>
        <taxon>Rheinheimera</taxon>
    </lineage>
</organism>
<dbReference type="RefSeq" id="WP_377247846.1">
    <property type="nucleotide sequence ID" value="NZ_JBHLXP010000005.1"/>
</dbReference>
<evidence type="ECO:0000313" key="2">
    <source>
        <dbReference type="EMBL" id="MFC0050309.1"/>
    </source>
</evidence>
<feature type="compositionally biased region" description="Low complexity" evidence="1">
    <location>
        <begin position="42"/>
        <end position="56"/>
    </location>
</feature>
<gene>
    <name evidence="2" type="ORF">ACFFJP_18580</name>
</gene>
<comment type="caution">
    <text evidence="2">The sequence shown here is derived from an EMBL/GenBank/DDBJ whole genome shotgun (WGS) entry which is preliminary data.</text>
</comment>
<proteinExistence type="predicted"/>
<sequence length="635" mass="72506">MNRGWFSLLAGLLCVAMLLFWRMQADITLLPQPQPAETKTTSAHAPSPESSAPQQSITVAKEVPICQQVLPDHDWHQTPQREAIRRYLYERLQQGDSSEQLLLMLRDQSSPDKGLSKRQAELQYELFDAFSRFEGSLIKHVFQQKAYSAFFNGLKRLPPAEKIDYLRSAPEIELVYLEPSGRLDNFQPKTILLMMALQQQQFDKALHGVRFLSRDYSMLLGEHLNAPQLEQLLQQTDDVQSRHNLFNLADMAVYHFRDDLLPLLARYQILPSRKDGLFSAMDFAFSSTWRQKGWDDNQRWQRQQATIQFLQNLGYPLHGELNTAKNGRSFLQVSALGEARFVSYDEDLINLAKAQQLLPLQSLPAPEPLRTLLQQYQQLDQQQQQIKAACKAEQDAELTAQGLWSESQLLGQLDTLTKQHSPGELPQLLHQQDPALLAFYWQQQDIELLTSYDVPDNEVDFIKAIAAGPSPEQAAALLLALSMRPDWAKHWPTGLAVSQLEHMLTYDGTEHWQVLQQQGFDLGITDTKGRNLYPLAFADSTEAVSLLINAKVPLQQNPLGPDALDLALDASYLQQKLHPALFYILQETERLRPSHLSRLKRLQQYRPALFQQLQTQFKLPDLTAMTPNPMLSLEP</sequence>
<name>A0ABV6BHG1_9GAMM</name>
<accession>A0ABV6BHG1</accession>
<dbReference type="Proteomes" id="UP001589813">
    <property type="component" value="Unassembled WGS sequence"/>
</dbReference>
<keyword evidence="3" id="KW-1185">Reference proteome</keyword>